<sequence length="107" mass="11579">MAPVTDREEIANDLLGRLTELDNLKAALEDKQQAVEAVRQEEERAREQYEAAIDAMLATGWATPAGLQAQGHGSTRRRGPGRRKAAVIDPAASQLETNNTSLAQAAR</sequence>
<dbReference type="EMBL" id="LQPG01000035">
    <property type="protein sequence ID" value="ORW08510.1"/>
    <property type="molecule type" value="Genomic_DNA"/>
</dbReference>
<reference evidence="3 4" key="1">
    <citation type="submission" date="2016-01" db="EMBL/GenBank/DDBJ databases">
        <title>The new phylogeny of the genus Mycobacterium.</title>
        <authorList>
            <person name="Tarcisio F."/>
            <person name="Conor M."/>
            <person name="Antonella G."/>
            <person name="Elisabetta G."/>
            <person name="Giulia F.S."/>
            <person name="Sara T."/>
            <person name="Anna F."/>
            <person name="Clotilde B."/>
            <person name="Roberto B."/>
            <person name="Veronica D.S."/>
            <person name="Fabio R."/>
            <person name="Monica P."/>
            <person name="Olivier J."/>
            <person name="Enrico T."/>
            <person name="Nicola S."/>
        </authorList>
    </citation>
    <scope>NUCLEOTIDE SEQUENCE [LARGE SCALE GENOMIC DNA]</scope>
    <source>
        <strain evidence="3 4">DSM 45394</strain>
    </source>
</reference>
<protein>
    <recommendedName>
        <fullName evidence="5">Transposase</fullName>
    </recommendedName>
</protein>
<feature type="compositionally biased region" description="Basic residues" evidence="2">
    <location>
        <begin position="74"/>
        <end position="85"/>
    </location>
</feature>
<dbReference type="STRING" id="1108812.AWC16_19115"/>
<keyword evidence="1" id="KW-0175">Coiled coil</keyword>
<evidence type="ECO:0008006" key="5">
    <source>
        <dbReference type="Google" id="ProtNLM"/>
    </source>
</evidence>
<keyword evidence="4" id="KW-1185">Reference proteome</keyword>
<proteinExistence type="predicted"/>
<gene>
    <name evidence="3" type="ORF">AWC16_19115</name>
</gene>
<dbReference type="Proteomes" id="UP000193866">
    <property type="component" value="Unassembled WGS sequence"/>
</dbReference>
<evidence type="ECO:0000256" key="2">
    <source>
        <dbReference type="SAM" id="MobiDB-lite"/>
    </source>
</evidence>
<feature type="coiled-coil region" evidence="1">
    <location>
        <begin position="11"/>
        <end position="59"/>
    </location>
</feature>
<organism evidence="3 4">
    <name type="scientific">Mycolicibacter longobardus</name>
    <dbReference type="NCBI Taxonomy" id="1108812"/>
    <lineage>
        <taxon>Bacteria</taxon>
        <taxon>Bacillati</taxon>
        <taxon>Actinomycetota</taxon>
        <taxon>Actinomycetes</taxon>
        <taxon>Mycobacteriales</taxon>
        <taxon>Mycobacteriaceae</taxon>
        <taxon>Mycolicibacter</taxon>
    </lineage>
</organism>
<name>A0A1X1YBZ0_9MYCO</name>
<evidence type="ECO:0000256" key="1">
    <source>
        <dbReference type="SAM" id="Coils"/>
    </source>
</evidence>
<comment type="caution">
    <text evidence="3">The sequence shown here is derived from an EMBL/GenBank/DDBJ whole genome shotgun (WGS) entry which is preliminary data.</text>
</comment>
<evidence type="ECO:0000313" key="3">
    <source>
        <dbReference type="EMBL" id="ORW08510.1"/>
    </source>
</evidence>
<dbReference type="AlphaFoldDB" id="A0A1X1YBZ0"/>
<feature type="region of interest" description="Disordered" evidence="2">
    <location>
        <begin position="64"/>
        <end position="107"/>
    </location>
</feature>
<feature type="compositionally biased region" description="Polar residues" evidence="2">
    <location>
        <begin position="94"/>
        <end position="107"/>
    </location>
</feature>
<accession>A0A1X1YBZ0</accession>
<evidence type="ECO:0000313" key="4">
    <source>
        <dbReference type="Proteomes" id="UP000193866"/>
    </source>
</evidence>